<organism evidence="3 4">
    <name type="scientific">Phialemonium atrogriseum</name>
    <dbReference type="NCBI Taxonomy" id="1093897"/>
    <lineage>
        <taxon>Eukaryota</taxon>
        <taxon>Fungi</taxon>
        <taxon>Dikarya</taxon>
        <taxon>Ascomycota</taxon>
        <taxon>Pezizomycotina</taxon>
        <taxon>Sordariomycetes</taxon>
        <taxon>Sordariomycetidae</taxon>
        <taxon>Cephalothecales</taxon>
        <taxon>Cephalothecaceae</taxon>
        <taxon>Phialemonium</taxon>
    </lineage>
</organism>
<sequence>MDYAANPNIPLEAHLLLGCWREAERADLVALSLDGLRGVLAETFHGHMIAVSEEIRSCGRLLRELTDRFQVHPDRAPFVLSYLQVILPCLGRSLGDITSYYEDKTISREIRWRKMYNKMTEEAGGLQLPQRFVLYNHFLTLLKQLLTRSKDFDLNTLDLLKSRILALRERRGIAPPPLQVGPPVRQDLILMAHTQAPNVHWAELIFSLPLPSRTALKHLGPSKGYGPHFPPGTFNLPADCKILFRRPFNDDRVSVTAFINPANQSPYLLVRNFHMGNSLLSLRGAHELCISREGSALQLKRWSQSERCSKLWAALFFLTWEEMVLFYCTFLSLKARNTLTVQIHPDEYKLSREKRLFQAQIIDDGYKHSLIVYEEVQTRGLRLHAAVWEGELRQCPVWTAFVTHQSQSPTWLSRRSKHRVWLKDVQLYVFCQRYRHENMRQNKSGAFEIYFVSEEGATRFKDVFAAACTPEPSEANEPSTGPK</sequence>
<reference evidence="3" key="1">
    <citation type="submission" date="2023-06" db="EMBL/GenBank/DDBJ databases">
        <title>Genome-scale phylogeny and comparative genomics of the fungal order Sordariales.</title>
        <authorList>
            <consortium name="Lawrence Berkeley National Laboratory"/>
            <person name="Hensen N."/>
            <person name="Bonometti L."/>
            <person name="Westerberg I."/>
            <person name="Brannstrom I.O."/>
            <person name="Guillou S."/>
            <person name="Cros-Aarteil S."/>
            <person name="Calhoun S."/>
            <person name="Haridas S."/>
            <person name="Kuo A."/>
            <person name="Mondo S."/>
            <person name="Pangilinan J."/>
            <person name="Riley R."/>
            <person name="Labutti K."/>
            <person name="Andreopoulos B."/>
            <person name="Lipzen A."/>
            <person name="Chen C."/>
            <person name="Yanf M."/>
            <person name="Daum C."/>
            <person name="Ng V."/>
            <person name="Clum A."/>
            <person name="Steindorff A."/>
            <person name="Ohm R."/>
            <person name="Martin F."/>
            <person name="Silar P."/>
            <person name="Natvig D."/>
            <person name="Lalanne C."/>
            <person name="Gautier V."/>
            <person name="Ament-Velasquez S.L."/>
            <person name="Kruys A."/>
            <person name="Hutchinson M.I."/>
            <person name="Powell A.J."/>
            <person name="Barry K."/>
            <person name="Miller A.N."/>
            <person name="Grigoriev I.V."/>
            <person name="Debuchy R."/>
            <person name="Gladieux P."/>
            <person name="Thoren M.H."/>
            <person name="Johannesson H."/>
        </authorList>
    </citation>
    <scope>NUCLEOTIDE SEQUENCE</scope>
    <source>
        <strain evidence="3">8032-3</strain>
    </source>
</reference>
<dbReference type="Proteomes" id="UP001244011">
    <property type="component" value="Unassembled WGS sequence"/>
</dbReference>
<proteinExistence type="predicted"/>
<feature type="domain" description="PH" evidence="2">
    <location>
        <begin position="355"/>
        <end position="466"/>
    </location>
</feature>
<dbReference type="EMBL" id="MU839002">
    <property type="protein sequence ID" value="KAK1769480.1"/>
    <property type="molecule type" value="Genomic_DNA"/>
</dbReference>
<dbReference type="GeneID" id="85306782"/>
<keyword evidence="4" id="KW-1185">Reference proteome</keyword>
<gene>
    <name evidence="3" type="ORF">QBC33DRAFT_321975</name>
</gene>
<dbReference type="Pfam" id="PF23074">
    <property type="entry name" value="PH_FT_N"/>
    <property type="match status" value="1"/>
</dbReference>
<protein>
    <submittedName>
        <fullName evidence="3">Uncharacterized protein</fullName>
    </submittedName>
</protein>
<dbReference type="Pfam" id="PF23076">
    <property type="entry name" value="PH_FT_C"/>
    <property type="match status" value="1"/>
</dbReference>
<dbReference type="InterPro" id="IPR057081">
    <property type="entry name" value="PH_N"/>
</dbReference>
<evidence type="ECO:0000259" key="2">
    <source>
        <dbReference type="Pfam" id="PF23076"/>
    </source>
</evidence>
<feature type="domain" description="PH" evidence="1">
    <location>
        <begin position="235"/>
        <end position="349"/>
    </location>
</feature>
<dbReference type="InterPro" id="IPR057082">
    <property type="entry name" value="PH_C"/>
</dbReference>
<dbReference type="RefSeq" id="XP_060285693.1">
    <property type="nucleotide sequence ID" value="XM_060423595.1"/>
</dbReference>
<name>A0AAJ0C3X0_9PEZI</name>
<accession>A0AAJ0C3X0</accession>
<evidence type="ECO:0000313" key="3">
    <source>
        <dbReference type="EMBL" id="KAK1769480.1"/>
    </source>
</evidence>
<comment type="caution">
    <text evidence="3">The sequence shown here is derived from an EMBL/GenBank/DDBJ whole genome shotgun (WGS) entry which is preliminary data.</text>
</comment>
<dbReference type="AlphaFoldDB" id="A0AAJ0C3X0"/>
<evidence type="ECO:0000259" key="1">
    <source>
        <dbReference type="Pfam" id="PF23074"/>
    </source>
</evidence>
<evidence type="ECO:0000313" key="4">
    <source>
        <dbReference type="Proteomes" id="UP001244011"/>
    </source>
</evidence>